<dbReference type="GO" id="GO:2000022">
    <property type="term" value="P:regulation of jasmonic acid mediated signaling pathway"/>
    <property type="evidence" value="ECO:0007669"/>
    <property type="project" value="TreeGrafter"/>
</dbReference>
<feature type="region of interest" description="Disordered" evidence="2">
    <location>
        <begin position="101"/>
        <end position="138"/>
    </location>
</feature>
<dbReference type="InterPro" id="IPR010399">
    <property type="entry name" value="Tify_dom"/>
</dbReference>
<keyword evidence="5" id="KW-1185">Reference proteome</keyword>
<comment type="similarity">
    <text evidence="1">Belongs to the TIFY/JAZ family.</text>
</comment>
<proteinExistence type="inferred from homology"/>
<dbReference type="SMART" id="SM00979">
    <property type="entry name" value="TIFY"/>
    <property type="match status" value="1"/>
</dbReference>
<dbReference type="EMBL" id="CM035441">
    <property type="protein sequence ID" value="KAH7280963.1"/>
    <property type="molecule type" value="Genomic_DNA"/>
</dbReference>
<dbReference type="GO" id="GO:0005634">
    <property type="term" value="C:nucleus"/>
    <property type="evidence" value="ECO:0007669"/>
    <property type="project" value="TreeGrafter"/>
</dbReference>
<dbReference type="Proteomes" id="UP000825935">
    <property type="component" value="Chromosome 36"/>
</dbReference>
<dbReference type="AlphaFoldDB" id="A0A8T2QBT5"/>
<name>A0A8T2QBT5_CERRI</name>
<feature type="region of interest" description="Disordered" evidence="2">
    <location>
        <begin position="1"/>
        <end position="47"/>
    </location>
</feature>
<dbReference type="InterPro" id="IPR040390">
    <property type="entry name" value="TIFY/JAZ"/>
</dbReference>
<dbReference type="OrthoDB" id="1937734at2759"/>
<dbReference type="InterPro" id="IPR018467">
    <property type="entry name" value="CCT_CS"/>
</dbReference>
<reference evidence="4" key="1">
    <citation type="submission" date="2021-08" db="EMBL/GenBank/DDBJ databases">
        <title>WGS assembly of Ceratopteris richardii.</title>
        <authorList>
            <person name="Marchant D.B."/>
            <person name="Chen G."/>
            <person name="Jenkins J."/>
            <person name="Shu S."/>
            <person name="Leebens-Mack J."/>
            <person name="Grimwood J."/>
            <person name="Schmutz J."/>
            <person name="Soltis P."/>
            <person name="Soltis D."/>
            <person name="Chen Z.-H."/>
        </authorList>
    </citation>
    <scope>NUCLEOTIDE SEQUENCE</scope>
    <source>
        <strain evidence="4">Whitten #5841</strain>
        <tissue evidence="4">Leaf</tissue>
    </source>
</reference>
<dbReference type="Pfam" id="PF09425">
    <property type="entry name" value="Jas_motif"/>
    <property type="match status" value="1"/>
</dbReference>
<feature type="domain" description="Tify" evidence="3">
    <location>
        <begin position="183"/>
        <end position="218"/>
    </location>
</feature>
<organism evidence="4 5">
    <name type="scientific">Ceratopteris richardii</name>
    <name type="common">Triangle waterfern</name>
    <dbReference type="NCBI Taxonomy" id="49495"/>
    <lineage>
        <taxon>Eukaryota</taxon>
        <taxon>Viridiplantae</taxon>
        <taxon>Streptophyta</taxon>
        <taxon>Embryophyta</taxon>
        <taxon>Tracheophyta</taxon>
        <taxon>Polypodiopsida</taxon>
        <taxon>Polypodiidae</taxon>
        <taxon>Polypodiales</taxon>
        <taxon>Pteridineae</taxon>
        <taxon>Pteridaceae</taxon>
        <taxon>Parkerioideae</taxon>
        <taxon>Ceratopteris</taxon>
    </lineage>
</organism>
<evidence type="ECO:0000313" key="5">
    <source>
        <dbReference type="Proteomes" id="UP000825935"/>
    </source>
</evidence>
<evidence type="ECO:0000313" key="4">
    <source>
        <dbReference type="EMBL" id="KAH7280963.1"/>
    </source>
</evidence>
<dbReference type="PROSITE" id="PS51320">
    <property type="entry name" value="TIFY"/>
    <property type="match status" value="1"/>
</dbReference>
<dbReference type="GO" id="GO:0009611">
    <property type="term" value="P:response to wounding"/>
    <property type="evidence" value="ECO:0007669"/>
    <property type="project" value="TreeGrafter"/>
</dbReference>
<gene>
    <name evidence="4" type="ORF">KP509_36G022500</name>
</gene>
<dbReference type="GO" id="GO:0031347">
    <property type="term" value="P:regulation of defense response"/>
    <property type="evidence" value="ECO:0007669"/>
    <property type="project" value="TreeGrafter"/>
</dbReference>
<accession>A0A8T2QBT5</accession>
<evidence type="ECO:0000259" key="3">
    <source>
        <dbReference type="PROSITE" id="PS51320"/>
    </source>
</evidence>
<sequence length="354" mass="39412">MASKGEEQKAAFSSAERSDKGQVVEGELISFRQSSRPPPSVALSLRTRESSALALKHIFDKLYSPAERESNNNGNKGIASMKDHERRDYIEVEAYGRDRSNRGFQGCTDQEEAPAWRVSSSREENRTHRSEKMHGQGFHAHGKAVHVPNSERYFYDQDHQSLSRRATLHQAVMRTRPKSPPMSHQRTAQLTLFYAGTVYIYDDVPADKANAIMLLAGTGNPLLVSQSNEDERQGLGVKRNPPFAASMYTNKNFTVMKDPKRAIGEPVNAGTKSSLNSTAASDVVESIIPTAISSNRLLLTMETSPQHAAKEPQIGLPHARKASLARFMEKRRTGSMELSKFRSCIFAQFPGFDQ</sequence>
<feature type="compositionally biased region" description="Basic and acidic residues" evidence="2">
    <location>
        <begin position="120"/>
        <end position="134"/>
    </location>
</feature>
<dbReference type="Pfam" id="PF06200">
    <property type="entry name" value="tify"/>
    <property type="match status" value="1"/>
</dbReference>
<comment type="caution">
    <text evidence="4">The sequence shown here is derived from an EMBL/GenBank/DDBJ whole genome shotgun (WGS) entry which is preliminary data.</text>
</comment>
<dbReference type="PANTHER" id="PTHR33077">
    <property type="entry name" value="PROTEIN TIFY 4A-RELATED-RELATED"/>
    <property type="match status" value="1"/>
</dbReference>
<dbReference type="PANTHER" id="PTHR33077:SF60">
    <property type="entry name" value="TIFY DOMAIN-CONTAINING PROTEIN"/>
    <property type="match status" value="1"/>
</dbReference>
<evidence type="ECO:0000256" key="2">
    <source>
        <dbReference type="SAM" id="MobiDB-lite"/>
    </source>
</evidence>
<protein>
    <recommendedName>
        <fullName evidence="3">Tify domain-containing protein</fullName>
    </recommendedName>
</protein>
<dbReference type="OMA" id="TIMNAGN"/>
<dbReference type="EMBL" id="CM035441">
    <property type="protein sequence ID" value="KAH7280962.1"/>
    <property type="molecule type" value="Genomic_DNA"/>
</dbReference>
<evidence type="ECO:0000256" key="1">
    <source>
        <dbReference type="ARBA" id="ARBA00008614"/>
    </source>
</evidence>